<feature type="transmembrane region" description="Helical" evidence="1">
    <location>
        <begin position="311"/>
        <end position="330"/>
    </location>
</feature>
<keyword evidence="1" id="KW-0812">Transmembrane</keyword>
<feature type="transmembrane region" description="Helical" evidence="1">
    <location>
        <begin position="156"/>
        <end position="184"/>
    </location>
</feature>
<evidence type="ECO:0000259" key="2">
    <source>
        <dbReference type="Pfam" id="PF01757"/>
    </source>
</evidence>
<dbReference type="InterPro" id="IPR002656">
    <property type="entry name" value="Acyl_transf_3_dom"/>
</dbReference>
<evidence type="ECO:0000313" key="4">
    <source>
        <dbReference type="Proteomes" id="UP000282760"/>
    </source>
</evidence>
<feature type="transmembrane region" description="Helical" evidence="1">
    <location>
        <begin position="342"/>
        <end position="362"/>
    </location>
</feature>
<reference evidence="3 4" key="1">
    <citation type="submission" date="2017-11" db="EMBL/GenBank/DDBJ databases">
        <title>Effect of PGPRs.</title>
        <authorList>
            <person name="Oliva R."/>
            <person name="Nong J."/>
            <person name="Roman V."/>
        </authorList>
    </citation>
    <scope>NUCLEOTIDE SEQUENCE [LARGE SCALE GENOMIC DNA]</scope>
    <source>
        <strain evidence="3">Inb918</strain>
    </source>
</reference>
<feature type="transmembrane region" description="Helical" evidence="1">
    <location>
        <begin position="125"/>
        <end position="144"/>
    </location>
</feature>
<dbReference type="PANTHER" id="PTHR23028:SF131">
    <property type="entry name" value="BLR2367 PROTEIN"/>
    <property type="match status" value="1"/>
</dbReference>
<dbReference type="GO" id="GO:0000271">
    <property type="term" value="P:polysaccharide biosynthetic process"/>
    <property type="evidence" value="ECO:0007669"/>
    <property type="project" value="TreeGrafter"/>
</dbReference>
<protein>
    <recommendedName>
        <fullName evidence="2">Acyltransferase 3 domain-containing protein</fullName>
    </recommendedName>
</protein>
<accession>A0A3T0JXX8</accession>
<dbReference type="GO" id="GO:0016020">
    <property type="term" value="C:membrane"/>
    <property type="evidence" value="ECO:0007669"/>
    <property type="project" value="TreeGrafter"/>
</dbReference>
<dbReference type="EMBL" id="CP024646">
    <property type="protein sequence ID" value="AZV28304.1"/>
    <property type="molecule type" value="Genomic_DNA"/>
</dbReference>
<dbReference type="InterPro" id="IPR050879">
    <property type="entry name" value="Acyltransferase_3"/>
</dbReference>
<gene>
    <name evidence="3" type="ORF">CT157_20560</name>
</gene>
<dbReference type="Proteomes" id="UP000282760">
    <property type="component" value="Chromosome"/>
</dbReference>
<dbReference type="GO" id="GO:0016747">
    <property type="term" value="F:acyltransferase activity, transferring groups other than amino-acyl groups"/>
    <property type="evidence" value="ECO:0007669"/>
    <property type="project" value="InterPro"/>
</dbReference>
<dbReference type="Pfam" id="PF01757">
    <property type="entry name" value="Acyl_transf_3"/>
    <property type="match status" value="1"/>
</dbReference>
<feature type="transmembrane region" description="Helical" evidence="1">
    <location>
        <begin position="94"/>
        <end position="113"/>
    </location>
</feature>
<keyword evidence="1" id="KW-0472">Membrane</keyword>
<feature type="domain" description="Acyltransferase 3" evidence="2">
    <location>
        <begin position="17"/>
        <end position="356"/>
    </location>
</feature>
<name>A0A3T0JXX8_PSESX</name>
<feature type="transmembrane region" description="Helical" evidence="1">
    <location>
        <begin position="12"/>
        <end position="34"/>
    </location>
</feature>
<proteinExistence type="predicted"/>
<feature type="transmembrane region" description="Helical" evidence="1">
    <location>
        <begin position="245"/>
        <end position="265"/>
    </location>
</feature>
<evidence type="ECO:0000313" key="3">
    <source>
        <dbReference type="EMBL" id="AZV28304.1"/>
    </source>
</evidence>
<dbReference type="PANTHER" id="PTHR23028">
    <property type="entry name" value="ACETYLTRANSFERASE"/>
    <property type="match status" value="1"/>
</dbReference>
<organism evidence="3 4">
    <name type="scientific">Pseudomonas syringae</name>
    <dbReference type="NCBI Taxonomy" id="317"/>
    <lineage>
        <taxon>Bacteria</taxon>
        <taxon>Pseudomonadati</taxon>
        <taxon>Pseudomonadota</taxon>
        <taxon>Gammaproteobacteria</taxon>
        <taxon>Pseudomonadales</taxon>
        <taxon>Pseudomonadaceae</taxon>
        <taxon>Pseudomonas</taxon>
    </lineage>
</organism>
<keyword evidence="1" id="KW-1133">Transmembrane helix</keyword>
<evidence type="ECO:0000256" key="1">
    <source>
        <dbReference type="SAM" id="Phobius"/>
    </source>
</evidence>
<feature type="transmembrane region" description="Helical" evidence="1">
    <location>
        <begin position="204"/>
        <end position="225"/>
    </location>
</feature>
<feature type="transmembrane region" description="Helical" evidence="1">
    <location>
        <begin position="54"/>
        <end position="74"/>
    </location>
</feature>
<feature type="transmembrane region" description="Helical" evidence="1">
    <location>
        <begin position="277"/>
        <end position="299"/>
    </location>
</feature>
<sequence length="391" mass="44822">MTTEILQQRRSLHFPLIDLLRGFAAISVVIYHIIEHFSWKAFPAEGILSWFRIGWMGVDLFFVISGLVIGLAAFSGIDKSGPQGFRMDFIRRRIARIVPLHYLTMLVFVAFIMPELIFQGFWSNLLAHLFFLHNLFPAFHGAINGSNWSLGTEMQFYALMVVVSPWLYVTRIWKVLFAFLMVAWAWRLGTVWLVQPDAMGPFKIFLVSTQLPGMLDEFAIGIVMAKLFRSDLGHRIFDYCQKLPVALCVCAIAAAVFYLMLSIYWKHASFWDIPVMVVLFRTFIAVSFGLIIFAACVITPGVQIKRLLWPLTYLGEISFGIYLWHLPVLLSLKRLNWLSFEQVVVLALVLTITLASVSWHFFERPLMQKYARSSKKVSVQEPVPQVEKAAV</sequence>
<dbReference type="AlphaFoldDB" id="A0A3T0JXX8"/>